<evidence type="ECO:0000313" key="2">
    <source>
        <dbReference type="Proteomes" id="UP000793456"/>
    </source>
</evidence>
<reference evidence="1" key="1">
    <citation type="submission" date="2018-11" db="EMBL/GenBank/DDBJ databases">
        <title>The sequence and de novo assembly of Larimichthys crocea genome using PacBio and Hi-C technologies.</title>
        <authorList>
            <person name="Xu P."/>
            <person name="Chen B."/>
            <person name="Zhou Z."/>
            <person name="Ke Q."/>
            <person name="Wu Y."/>
            <person name="Bai H."/>
            <person name="Pu F."/>
        </authorList>
    </citation>
    <scope>NUCLEOTIDE SEQUENCE</scope>
    <source>
        <tissue evidence="1">Muscle</tissue>
    </source>
</reference>
<accession>A0ACD3QAY6</accession>
<keyword evidence="2" id="KW-1185">Reference proteome</keyword>
<comment type="caution">
    <text evidence="1">The sequence shown here is derived from an EMBL/GenBank/DDBJ whole genome shotgun (WGS) entry which is preliminary data.</text>
</comment>
<protein>
    <submittedName>
        <fullName evidence="1">Uncharacterized protein</fullName>
    </submittedName>
</protein>
<proteinExistence type="predicted"/>
<name>A0ACD3QAY6_LARCR</name>
<evidence type="ECO:0000313" key="1">
    <source>
        <dbReference type="EMBL" id="TMS04229.1"/>
    </source>
</evidence>
<dbReference type="Proteomes" id="UP000793456">
    <property type="component" value="Chromosome XXI"/>
</dbReference>
<dbReference type="EMBL" id="CM011694">
    <property type="protein sequence ID" value="TMS04229.1"/>
    <property type="molecule type" value="Genomic_DNA"/>
</dbReference>
<sequence>MEENQVMIAVFCLPACGNTNQALRLCLGTKATGAEFGAVSALSINHDCSRLLCGFAKGQITMWDLANGKLLRTINDAHPPGTAILHVKFTDDPTLAVCNDSGGSVFELAFRRVMGMRSCDSRCLFSGSKGESDPSSVPQLAWQFVPVQKTVNPILAFCKGDTVHFLLVKKEETGTIHVIKQRQLHLSCDIISLSWINSRTLVLVDSHEKLQVVDRPSQEVLETLDLEQVQLVYNSRHFKSLATGGNVSQALALVGEKACYQSVSSYAGQIVYLGTKSAHIMALRNWRERIDCLLKQEHFVEALSLAWSFHEGTAKAVVGLFGDPVKRKAVVSDKMVEIIFQFADHALKKCPEQGKIQVMEQHFHDVVPVLVDYCLLLQRP</sequence>
<gene>
    <name evidence="1" type="ORF">E3U43_009386</name>
</gene>
<organism evidence="1 2">
    <name type="scientific">Larimichthys crocea</name>
    <name type="common">Large yellow croaker</name>
    <name type="synonym">Pseudosciaena crocea</name>
    <dbReference type="NCBI Taxonomy" id="215358"/>
    <lineage>
        <taxon>Eukaryota</taxon>
        <taxon>Metazoa</taxon>
        <taxon>Chordata</taxon>
        <taxon>Craniata</taxon>
        <taxon>Vertebrata</taxon>
        <taxon>Euteleostomi</taxon>
        <taxon>Actinopterygii</taxon>
        <taxon>Neopterygii</taxon>
        <taxon>Teleostei</taxon>
        <taxon>Neoteleostei</taxon>
        <taxon>Acanthomorphata</taxon>
        <taxon>Eupercaria</taxon>
        <taxon>Sciaenidae</taxon>
        <taxon>Larimichthys</taxon>
    </lineage>
</organism>